<dbReference type="Proteomes" id="UP001549111">
    <property type="component" value="Unassembled WGS sequence"/>
</dbReference>
<protein>
    <submittedName>
        <fullName evidence="2">Uncharacterized protein</fullName>
    </submittedName>
</protein>
<evidence type="ECO:0000313" key="4">
    <source>
        <dbReference type="Proteomes" id="UP001549111"/>
    </source>
</evidence>
<gene>
    <name evidence="1" type="ORF">ABIC99_001763</name>
    <name evidence="2" type="ORF">EWH46_01705</name>
</gene>
<dbReference type="EMBL" id="CP035708">
    <property type="protein sequence ID" value="QEM99618.1"/>
    <property type="molecule type" value="Genomic_DNA"/>
</dbReference>
<dbReference type="Proteomes" id="UP000323522">
    <property type="component" value="Chromosome"/>
</dbReference>
<proteinExistence type="predicted"/>
<organism evidence="2 3">
    <name type="scientific">Sphaerotilus sulfidivorans</name>
    <dbReference type="NCBI Taxonomy" id="639200"/>
    <lineage>
        <taxon>Bacteria</taxon>
        <taxon>Pseudomonadati</taxon>
        <taxon>Pseudomonadota</taxon>
        <taxon>Betaproteobacteria</taxon>
        <taxon>Burkholderiales</taxon>
        <taxon>Sphaerotilaceae</taxon>
        <taxon>Sphaerotilus</taxon>
    </lineage>
</organism>
<sequence length="171" mass="18608">MGIPCKTAAGHAEMAAREQRLSQRHRLLLLLVDGQRTLEEVVEQGRRCGVPRGYIDELFALGLIVIGPPPTAPMPLDGPDTLGPGSAVSDTELARLDATDGSFAQARQVLLGLLRAHAPVSGAVMMLRVRRARSRAELRALLPDVQARLQRVRPQGETREQLLRVESLLVS</sequence>
<reference evidence="1 4" key="2">
    <citation type="submission" date="2024-06" db="EMBL/GenBank/DDBJ databases">
        <title>Genomic Encyclopedia of Type Strains, Phase IV (KMG-IV): sequencing the most valuable type-strain genomes for metagenomic binning, comparative biology and taxonomic classification.</title>
        <authorList>
            <person name="Goeker M."/>
        </authorList>
    </citation>
    <scope>NUCLEOTIDE SEQUENCE [LARGE SCALE GENOMIC DNA]</scope>
    <source>
        <strain evidence="1 4">D-501</strain>
    </source>
</reference>
<accession>A0A5C1PY61</accession>
<evidence type="ECO:0000313" key="1">
    <source>
        <dbReference type="EMBL" id="MET3603950.1"/>
    </source>
</evidence>
<dbReference type="KEGG" id="snn:EWH46_01705"/>
<keyword evidence="4" id="KW-1185">Reference proteome</keyword>
<dbReference type="OrthoDB" id="9150951at2"/>
<name>A0A5C1PY61_9BURK</name>
<evidence type="ECO:0000313" key="2">
    <source>
        <dbReference type="EMBL" id="QEM99618.1"/>
    </source>
</evidence>
<evidence type="ECO:0000313" key="3">
    <source>
        <dbReference type="Proteomes" id="UP000323522"/>
    </source>
</evidence>
<dbReference type="AlphaFoldDB" id="A0A5C1PY61"/>
<dbReference type="EMBL" id="JBEPLS010000005">
    <property type="protein sequence ID" value="MET3603950.1"/>
    <property type="molecule type" value="Genomic_DNA"/>
</dbReference>
<reference evidence="2 3" key="1">
    <citation type="submission" date="2019-02" db="EMBL/GenBank/DDBJ databases">
        <title>Complete Genome Sequence and Methylome Analysis of Sphaerotilus natans subsp. sulfidivorans D-507.</title>
        <authorList>
            <person name="Fomenkov A."/>
            <person name="Gridneva E."/>
            <person name="Smolyakov D."/>
            <person name="Dubinina G."/>
            <person name="Vincze T."/>
            <person name="Grabovich M."/>
            <person name="Roberts R.J."/>
        </authorList>
    </citation>
    <scope>NUCLEOTIDE SEQUENCE [LARGE SCALE GENOMIC DNA]</scope>
    <source>
        <strain evidence="2 3">D-507</strain>
    </source>
</reference>
<dbReference type="RefSeq" id="WP_149502384.1">
    <property type="nucleotide sequence ID" value="NZ_CP035708.1"/>
</dbReference>